<evidence type="ECO:0000256" key="2">
    <source>
        <dbReference type="ARBA" id="ARBA00007637"/>
    </source>
</evidence>
<feature type="domain" description="NAD-dependent epimerase/dehydratase" evidence="6">
    <location>
        <begin position="1"/>
        <end position="247"/>
    </location>
</feature>
<protein>
    <recommendedName>
        <fullName evidence="6">NAD-dependent epimerase/dehydratase domain-containing protein</fullName>
    </recommendedName>
</protein>
<accession>A0A382R0U2</accession>
<comment type="similarity">
    <text evidence="2">Belongs to the NAD(P)-dependent epimerase/dehydratase family.</text>
</comment>
<evidence type="ECO:0000313" key="7">
    <source>
        <dbReference type="EMBL" id="SVC91344.1"/>
    </source>
</evidence>
<evidence type="ECO:0000256" key="3">
    <source>
        <dbReference type="ARBA" id="ARBA00023027"/>
    </source>
</evidence>
<keyword evidence="3" id="KW-0520">NAD</keyword>
<dbReference type="Gene3D" id="3.90.25.10">
    <property type="entry name" value="UDP-galactose 4-epimerase, domain 1"/>
    <property type="match status" value="1"/>
</dbReference>
<organism evidence="7">
    <name type="scientific">marine metagenome</name>
    <dbReference type="NCBI Taxonomy" id="408172"/>
    <lineage>
        <taxon>unclassified sequences</taxon>
        <taxon>metagenomes</taxon>
        <taxon>ecological metagenomes</taxon>
    </lineage>
</organism>
<evidence type="ECO:0000256" key="5">
    <source>
        <dbReference type="ARBA" id="ARBA00023277"/>
    </source>
</evidence>
<dbReference type="GO" id="GO:0003978">
    <property type="term" value="F:UDP-glucose 4-epimerase activity"/>
    <property type="evidence" value="ECO:0007669"/>
    <property type="project" value="InterPro"/>
</dbReference>
<dbReference type="InterPro" id="IPR005886">
    <property type="entry name" value="UDP_G4E"/>
</dbReference>
<evidence type="ECO:0000256" key="4">
    <source>
        <dbReference type="ARBA" id="ARBA00023235"/>
    </source>
</evidence>
<dbReference type="AlphaFoldDB" id="A0A382R0U2"/>
<dbReference type="NCBIfam" id="TIGR01179">
    <property type="entry name" value="galE"/>
    <property type="match status" value="1"/>
</dbReference>
<dbReference type="PANTHER" id="PTHR43725">
    <property type="entry name" value="UDP-GLUCOSE 4-EPIMERASE"/>
    <property type="match status" value="1"/>
</dbReference>
<dbReference type="InterPro" id="IPR036291">
    <property type="entry name" value="NAD(P)-bd_dom_sf"/>
</dbReference>
<reference evidence="7" key="1">
    <citation type="submission" date="2018-05" db="EMBL/GenBank/DDBJ databases">
        <authorList>
            <person name="Lanie J.A."/>
            <person name="Ng W.-L."/>
            <person name="Kazmierczak K.M."/>
            <person name="Andrzejewski T.M."/>
            <person name="Davidsen T.M."/>
            <person name="Wayne K.J."/>
            <person name="Tettelin H."/>
            <person name="Glass J.I."/>
            <person name="Rusch D."/>
            <person name="Podicherti R."/>
            <person name="Tsui H.-C.T."/>
            <person name="Winkler M.E."/>
        </authorList>
    </citation>
    <scope>NUCLEOTIDE SEQUENCE</scope>
</reference>
<dbReference type="EMBL" id="UINC01118303">
    <property type="protein sequence ID" value="SVC91344.1"/>
    <property type="molecule type" value="Genomic_DNA"/>
</dbReference>
<dbReference type="PANTHER" id="PTHR43725:SF53">
    <property type="entry name" value="UDP-ARABINOSE 4-EPIMERASE 1"/>
    <property type="match status" value="1"/>
</dbReference>
<comment type="cofactor">
    <cofactor evidence="1">
        <name>NAD(+)</name>
        <dbReference type="ChEBI" id="CHEBI:57540"/>
    </cofactor>
</comment>
<proteinExistence type="inferred from homology"/>
<dbReference type="Gene3D" id="3.40.50.720">
    <property type="entry name" value="NAD(P)-binding Rossmann-like Domain"/>
    <property type="match status" value="1"/>
</dbReference>
<dbReference type="InterPro" id="IPR001509">
    <property type="entry name" value="Epimerase_deHydtase"/>
</dbReference>
<dbReference type="Pfam" id="PF01370">
    <property type="entry name" value="Epimerase"/>
    <property type="match status" value="1"/>
</dbReference>
<keyword evidence="4" id="KW-0413">Isomerase</keyword>
<gene>
    <name evidence="7" type="ORF">METZ01_LOCUS344198</name>
</gene>
<name>A0A382R0U2_9ZZZZ</name>
<feature type="non-terminal residue" evidence="7">
    <location>
        <position position="1"/>
    </location>
</feature>
<sequence length="320" mass="35830">IFITGGAGYIGSHVSMQLLDAGHEVTVYDDLSLGFKENIDERAKFVNGSTLDLNYLKKSLSDNFDLVIHLAAYKAAGESMELPSIYSNNNINGSVNLINVMLEHGIKNLIFSSTAAVYGYPSYLPIDENHALNPINFYGYTKLVVENLIQWYAKLGKLNYVIFRFFNAAGYDANGRIKRVEQNPANLLPIIMETANKTRKKVEVYGDTYDTADGTGVRDYIHVSDLALAHEKAIDYLSEKNSNLITNLATGEGYSVLEIIKRVEDLISTKIIYDVVKKREGDPAVLIASSKIAYEELGWEPHFSRIDIILDSMWNIYKGF</sequence>
<dbReference type="GO" id="GO:0033499">
    <property type="term" value="P:galactose catabolic process via UDP-galactose, Leloir pathway"/>
    <property type="evidence" value="ECO:0007669"/>
    <property type="project" value="TreeGrafter"/>
</dbReference>
<evidence type="ECO:0000256" key="1">
    <source>
        <dbReference type="ARBA" id="ARBA00001911"/>
    </source>
</evidence>
<dbReference type="SUPFAM" id="SSF51735">
    <property type="entry name" value="NAD(P)-binding Rossmann-fold domains"/>
    <property type="match status" value="1"/>
</dbReference>
<keyword evidence="5" id="KW-0119">Carbohydrate metabolism</keyword>
<evidence type="ECO:0000259" key="6">
    <source>
        <dbReference type="Pfam" id="PF01370"/>
    </source>
</evidence>